<dbReference type="EMBL" id="LAZR01024181">
    <property type="protein sequence ID" value="KKL76031.1"/>
    <property type="molecule type" value="Genomic_DNA"/>
</dbReference>
<dbReference type="AlphaFoldDB" id="A0A0F9FC43"/>
<accession>A0A0F9FC43</accession>
<name>A0A0F9FC43_9ZZZZ</name>
<reference evidence="1" key="1">
    <citation type="journal article" date="2015" name="Nature">
        <title>Complex archaea that bridge the gap between prokaryotes and eukaryotes.</title>
        <authorList>
            <person name="Spang A."/>
            <person name="Saw J.H."/>
            <person name="Jorgensen S.L."/>
            <person name="Zaremba-Niedzwiedzka K."/>
            <person name="Martijn J."/>
            <person name="Lind A.E."/>
            <person name="van Eijk R."/>
            <person name="Schleper C."/>
            <person name="Guy L."/>
            <person name="Ettema T.J."/>
        </authorList>
    </citation>
    <scope>NUCLEOTIDE SEQUENCE</scope>
</reference>
<sequence length="50" mass="5962">MQIKNKLERLETRLFHAEACSTSAMEKLAFWRRKVVALKEEIKQERGKKT</sequence>
<gene>
    <name evidence="1" type="ORF">LCGC14_2048980</name>
</gene>
<organism evidence="1">
    <name type="scientific">marine sediment metagenome</name>
    <dbReference type="NCBI Taxonomy" id="412755"/>
    <lineage>
        <taxon>unclassified sequences</taxon>
        <taxon>metagenomes</taxon>
        <taxon>ecological metagenomes</taxon>
    </lineage>
</organism>
<protein>
    <submittedName>
        <fullName evidence="1">Uncharacterized protein</fullName>
    </submittedName>
</protein>
<proteinExistence type="predicted"/>
<comment type="caution">
    <text evidence="1">The sequence shown here is derived from an EMBL/GenBank/DDBJ whole genome shotgun (WGS) entry which is preliminary data.</text>
</comment>
<evidence type="ECO:0000313" key="1">
    <source>
        <dbReference type="EMBL" id="KKL76031.1"/>
    </source>
</evidence>